<evidence type="ECO:0000313" key="2">
    <source>
        <dbReference type="Proteomes" id="UP000199029"/>
    </source>
</evidence>
<reference evidence="2" key="1">
    <citation type="submission" date="2016-10" db="EMBL/GenBank/DDBJ databases">
        <authorList>
            <person name="Varghese N."/>
            <person name="Submissions S."/>
        </authorList>
    </citation>
    <scope>NUCLEOTIDE SEQUENCE [LARGE SCALE GENOMIC DNA]</scope>
    <source>
        <strain evidence="2">OR362-8,ATCC BAA-1266,JCM 13504</strain>
    </source>
</reference>
<protein>
    <submittedName>
        <fullName evidence="1">Uncharacterized protein</fullName>
    </submittedName>
</protein>
<name>A0A1I6BQY3_HYMAR</name>
<keyword evidence="2" id="KW-1185">Reference proteome</keyword>
<proteinExistence type="predicted"/>
<sequence length="100" mass="11451">MVRAQLTDFTPARIGPYCGYSKSATVLQFRLLPGRDTVLVVIPCAREQGEAIYQNGSTYNLRLSTLATDPEWLEGGWQLSSAYEHRAWSRWWCRGLERVK</sequence>
<accession>A0A1I6BQY3</accession>
<dbReference type="STRING" id="1227077.SAMN04515668_4948"/>
<dbReference type="EMBL" id="FOXS01000011">
    <property type="protein sequence ID" value="SFQ83329.1"/>
    <property type="molecule type" value="Genomic_DNA"/>
</dbReference>
<gene>
    <name evidence="1" type="ORF">SAMN04515668_4948</name>
</gene>
<evidence type="ECO:0000313" key="1">
    <source>
        <dbReference type="EMBL" id="SFQ83329.1"/>
    </source>
</evidence>
<dbReference type="Proteomes" id="UP000199029">
    <property type="component" value="Unassembled WGS sequence"/>
</dbReference>
<organism evidence="1 2">
    <name type="scientific">Hymenobacter arizonensis</name>
    <name type="common">Siccationidurans arizonensis</name>
    <dbReference type="NCBI Taxonomy" id="1227077"/>
    <lineage>
        <taxon>Bacteria</taxon>
        <taxon>Pseudomonadati</taxon>
        <taxon>Bacteroidota</taxon>
        <taxon>Cytophagia</taxon>
        <taxon>Cytophagales</taxon>
        <taxon>Hymenobacteraceae</taxon>
        <taxon>Hymenobacter</taxon>
    </lineage>
</organism>
<dbReference type="AlphaFoldDB" id="A0A1I6BQY3"/>